<accession>A0A1Q2SNC7</accession>
<dbReference type="AlphaFoldDB" id="A0A1Q2SNC7"/>
<sequence length="303" mass="35085">MHISTYHPRSFQQTANSNLELSRIHRFFLQHFEVLEANSSPHLLNEVYTLRYQVYCLENPFEEANRVYRQKERDIFDEHALHILIRHRNTGESIATARLVLPNPSNSRYQLPLELHCTTLRKAALKHLRNSTVYSPAEISRLAISKNAKQQIIDTLPKLIGHIRKLTDNQTYWSRLLHSHLTLELLAAAMKLSYKHGITHWYSLATPALIRVLNRFAFQLTPIHPVIEHRGKRYPCLNNLKILLAHTYQECSEAWNILTSNGALWPDSIHNVLSESEEHGIKPSLSELFFNHSKAPVKSMALS</sequence>
<organism evidence="1 2">
    <name type="scientific">Candidatus Nitrosoglobus terrae</name>
    <dbReference type="NCBI Taxonomy" id="1630141"/>
    <lineage>
        <taxon>Bacteria</taxon>
        <taxon>Pseudomonadati</taxon>
        <taxon>Pseudomonadota</taxon>
        <taxon>Gammaproteobacteria</taxon>
        <taxon>Chromatiales</taxon>
        <taxon>Chromatiaceae</taxon>
        <taxon>Candidatus Nitrosoglobus</taxon>
    </lineage>
</organism>
<evidence type="ECO:0000313" key="1">
    <source>
        <dbReference type="EMBL" id="BAW80607.1"/>
    </source>
</evidence>
<proteinExistence type="predicted"/>
<dbReference type="Proteomes" id="UP000243679">
    <property type="component" value="Chromosome"/>
</dbReference>
<reference evidence="1 2" key="1">
    <citation type="journal article" date="2017" name="ISME J.">
        <title>An acid-tolerant ammonia-oxidizing ?-proteobacterium from soil.</title>
        <authorList>
            <person name="Hayatsu M."/>
            <person name="Tago K."/>
            <person name="Uchiyama I."/>
            <person name="Toyoda A."/>
            <person name="Wang Y."/>
            <person name="Shimomura Y."/>
            <person name="Okubo T."/>
            <person name="Kurisu F."/>
            <person name="Hirono Y."/>
            <person name="Nonaka K."/>
            <person name="Akiyama H."/>
            <person name="Itoh T."/>
            <person name="Takami H."/>
        </authorList>
    </citation>
    <scope>NUCLEOTIDE SEQUENCE [LARGE SCALE GENOMIC DNA]</scope>
    <source>
        <strain evidence="1 2">TAO100</strain>
    </source>
</reference>
<name>A0A1Q2SNC7_9GAMM</name>
<dbReference type="InterPro" id="IPR016181">
    <property type="entry name" value="Acyl_CoA_acyltransferase"/>
</dbReference>
<dbReference type="EMBL" id="AP014836">
    <property type="protein sequence ID" value="BAW80607.1"/>
    <property type="molecule type" value="Genomic_DNA"/>
</dbReference>
<protein>
    <submittedName>
        <fullName evidence="1">Hypothetical conserved protein</fullName>
    </submittedName>
</protein>
<dbReference type="InterPro" id="IPR022484">
    <property type="entry name" value="PEP-CTERM/exosrtase_acylTfrase"/>
</dbReference>
<dbReference type="Gene3D" id="3.40.630.30">
    <property type="match status" value="1"/>
</dbReference>
<dbReference type="Pfam" id="PF13444">
    <property type="entry name" value="Acetyltransf_5"/>
    <property type="match status" value="1"/>
</dbReference>
<dbReference type="OrthoDB" id="582214at2"/>
<dbReference type="KEGG" id="ntt:TAO_1237"/>
<dbReference type="SUPFAM" id="SSF55729">
    <property type="entry name" value="Acyl-CoA N-acyltransferases (Nat)"/>
    <property type="match status" value="1"/>
</dbReference>
<keyword evidence="2" id="KW-1185">Reference proteome</keyword>
<dbReference type="RefSeq" id="WP_096527131.1">
    <property type="nucleotide sequence ID" value="NZ_AP014836.1"/>
</dbReference>
<dbReference type="NCBIfam" id="TIGR03694">
    <property type="entry name" value="exosort_acyl"/>
    <property type="match status" value="1"/>
</dbReference>
<evidence type="ECO:0000313" key="2">
    <source>
        <dbReference type="Proteomes" id="UP000243679"/>
    </source>
</evidence>
<gene>
    <name evidence="1" type="ORF">TAO_1237</name>
</gene>